<sequence length="194" mass="22900">MDVAYIRISDSTQNEARQIKAMEDRGIEKIFLDKCSGKNTNRPELKNMLEFIREGDNLYIESFSRLARSTKDLLDLVEHITTIKKANLISLKENIDTQTPSGRMMLGIIGSIYQFERECLLERQKEGIRIAKEKGIYKGRKKIDFPNEWNDIYSKYKLREITATKAMKMLKLKRTTFYKLKREFEENRCDIKNI</sequence>
<evidence type="ECO:0000256" key="1">
    <source>
        <dbReference type="ARBA" id="ARBA00009913"/>
    </source>
</evidence>
<dbReference type="InterPro" id="IPR006119">
    <property type="entry name" value="Resolv_N"/>
</dbReference>
<dbReference type="PROSITE" id="PS51736">
    <property type="entry name" value="RECOMBINASES_3"/>
    <property type="match status" value="1"/>
</dbReference>
<dbReference type="SMART" id="SM00857">
    <property type="entry name" value="Resolvase"/>
    <property type="match status" value="1"/>
</dbReference>
<dbReference type="HOGENOM" id="CLU_010686_8_3_9"/>
<reference evidence="3 4" key="1">
    <citation type="submission" date="2013-11" db="EMBL/GenBank/DDBJ databases">
        <title>Complete genome sequence of Clostridum sp. M2/40.</title>
        <authorList>
            <person name="Wibberg D."/>
            <person name="Puehler A."/>
            <person name="Schlueter A."/>
        </authorList>
    </citation>
    <scope>NUCLEOTIDE SEQUENCE [LARGE SCALE GENOMIC DNA]</scope>
    <source>
        <strain evidence="4">M2/40</strain>
    </source>
</reference>
<dbReference type="GO" id="GO:0000150">
    <property type="term" value="F:DNA strand exchange activity"/>
    <property type="evidence" value="ECO:0007669"/>
    <property type="project" value="InterPro"/>
</dbReference>
<dbReference type="InterPro" id="IPR036162">
    <property type="entry name" value="Resolvase-like_N_sf"/>
</dbReference>
<dbReference type="GO" id="GO:0003677">
    <property type="term" value="F:DNA binding"/>
    <property type="evidence" value="ECO:0007669"/>
    <property type="project" value="InterPro"/>
</dbReference>
<evidence type="ECO:0000313" key="3">
    <source>
        <dbReference type="EMBL" id="CDM68422.1"/>
    </source>
</evidence>
<dbReference type="SUPFAM" id="SSF53041">
    <property type="entry name" value="Resolvase-like"/>
    <property type="match status" value="1"/>
</dbReference>
<comment type="similarity">
    <text evidence="1">Belongs to the site-specific recombinase resolvase family.</text>
</comment>
<dbReference type="RefSeq" id="WP_044039789.1">
    <property type="nucleotide sequence ID" value="NZ_HG917868.1"/>
</dbReference>
<dbReference type="PANTHER" id="PTHR30461:SF26">
    <property type="entry name" value="RESOLVASE HOMOLOG YNEB"/>
    <property type="match status" value="1"/>
</dbReference>
<dbReference type="STRING" id="1216932.CM240_1258"/>
<keyword evidence="4" id="KW-1185">Reference proteome</keyword>
<dbReference type="EMBL" id="HG917868">
    <property type="protein sequence ID" value="CDM68422.1"/>
    <property type="molecule type" value="Genomic_DNA"/>
</dbReference>
<feature type="domain" description="Resolvase/invertase-type recombinase catalytic" evidence="2">
    <location>
        <begin position="1"/>
        <end position="135"/>
    </location>
</feature>
<dbReference type="Pfam" id="PF00239">
    <property type="entry name" value="Resolvase"/>
    <property type="match status" value="1"/>
</dbReference>
<dbReference type="PATRIC" id="fig|1216932.3.peg.1252"/>
<dbReference type="PANTHER" id="PTHR30461">
    <property type="entry name" value="DNA-INVERTASE FROM LAMBDOID PROPHAGE"/>
    <property type="match status" value="1"/>
</dbReference>
<dbReference type="KEGG" id="clt:CM240_1258"/>
<name>W6S2B1_9CLOT</name>
<dbReference type="InterPro" id="IPR050639">
    <property type="entry name" value="SSR_resolvase"/>
</dbReference>
<proteinExistence type="inferred from homology"/>
<dbReference type="AlphaFoldDB" id="W6S2B1"/>
<accession>W6S2B1</accession>
<protein>
    <submittedName>
        <fullName evidence="3">Resolvase domain containing protein</fullName>
    </submittedName>
</protein>
<dbReference type="Gene3D" id="3.40.50.1390">
    <property type="entry name" value="Resolvase, N-terminal catalytic domain"/>
    <property type="match status" value="1"/>
</dbReference>
<dbReference type="eggNOG" id="COG1961">
    <property type="taxonomic scope" value="Bacteria"/>
</dbReference>
<dbReference type="OrthoDB" id="9797501at2"/>
<dbReference type="Proteomes" id="UP000019426">
    <property type="component" value="Chromosome M2/40_rep1"/>
</dbReference>
<evidence type="ECO:0000313" key="4">
    <source>
        <dbReference type="Proteomes" id="UP000019426"/>
    </source>
</evidence>
<evidence type="ECO:0000259" key="2">
    <source>
        <dbReference type="PROSITE" id="PS51736"/>
    </source>
</evidence>
<organism evidence="3 4">
    <name type="scientific">Clostridium bornimense</name>
    <dbReference type="NCBI Taxonomy" id="1216932"/>
    <lineage>
        <taxon>Bacteria</taxon>
        <taxon>Bacillati</taxon>
        <taxon>Bacillota</taxon>
        <taxon>Clostridia</taxon>
        <taxon>Eubacteriales</taxon>
        <taxon>Clostridiaceae</taxon>
        <taxon>Clostridium</taxon>
    </lineage>
</organism>
<gene>
    <name evidence="3" type="ORF">CM240_1258</name>
</gene>
<dbReference type="CDD" id="cd03768">
    <property type="entry name" value="SR_ResInv"/>
    <property type="match status" value="1"/>
</dbReference>